<dbReference type="InParanoid" id="A0A2G5EKC3"/>
<dbReference type="PANTHER" id="PTHR33641">
    <property type="entry name" value="OS06G0133500 PROTEIN"/>
    <property type="match status" value="1"/>
</dbReference>
<feature type="compositionally biased region" description="Polar residues" evidence="1">
    <location>
        <begin position="33"/>
        <end position="67"/>
    </location>
</feature>
<proteinExistence type="predicted"/>
<protein>
    <recommendedName>
        <fullName evidence="4">Avr9/Cf-9 rapidly elicited protein</fullName>
    </recommendedName>
</protein>
<reference evidence="2 3" key="1">
    <citation type="submission" date="2017-09" db="EMBL/GenBank/DDBJ databases">
        <title>WGS assembly of Aquilegia coerulea Goldsmith.</title>
        <authorList>
            <person name="Hodges S."/>
            <person name="Kramer E."/>
            <person name="Nordborg M."/>
            <person name="Tomkins J."/>
            <person name="Borevitz J."/>
            <person name="Derieg N."/>
            <person name="Yan J."/>
            <person name="Mihaltcheva S."/>
            <person name="Hayes R.D."/>
            <person name="Rokhsar D."/>
        </authorList>
    </citation>
    <scope>NUCLEOTIDE SEQUENCE [LARGE SCALE GENOMIC DNA]</scope>
    <source>
        <strain evidence="3">cv. Goldsmith</strain>
    </source>
</reference>
<dbReference type="OrthoDB" id="751010at2759"/>
<evidence type="ECO:0000313" key="3">
    <source>
        <dbReference type="Proteomes" id="UP000230069"/>
    </source>
</evidence>
<dbReference type="FunCoup" id="A0A2G5EKC3">
    <property type="interactions" value="16"/>
</dbReference>
<evidence type="ECO:0000256" key="1">
    <source>
        <dbReference type="SAM" id="MobiDB-lite"/>
    </source>
</evidence>
<dbReference type="EMBL" id="KZ305024">
    <property type="protein sequence ID" value="PIA56170.1"/>
    <property type="molecule type" value="Genomic_DNA"/>
</dbReference>
<organism evidence="2 3">
    <name type="scientific">Aquilegia coerulea</name>
    <name type="common">Rocky mountain columbine</name>
    <dbReference type="NCBI Taxonomy" id="218851"/>
    <lineage>
        <taxon>Eukaryota</taxon>
        <taxon>Viridiplantae</taxon>
        <taxon>Streptophyta</taxon>
        <taxon>Embryophyta</taxon>
        <taxon>Tracheophyta</taxon>
        <taxon>Spermatophyta</taxon>
        <taxon>Magnoliopsida</taxon>
        <taxon>Ranunculales</taxon>
        <taxon>Ranunculaceae</taxon>
        <taxon>Thalictroideae</taxon>
        <taxon>Aquilegia</taxon>
    </lineage>
</organism>
<name>A0A2G5EKC3_AQUCA</name>
<dbReference type="Proteomes" id="UP000230069">
    <property type="component" value="Unassembled WGS sequence"/>
</dbReference>
<keyword evidence="3" id="KW-1185">Reference proteome</keyword>
<gene>
    <name evidence="2" type="ORF">AQUCO_00700490v1</name>
</gene>
<evidence type="ECO:0000313" key="2">
    <source>
        <dbReference type="EMBL" id="PIA56170.1"/>
    </source>
</evidence>
<sequence>MNSIFSSFDVLCGEFFLHQKVGFFQSSSSSSSTATSINKVVDVKNTQSSQNERSSEGNSQASKPSQQKQRRGPRFAPELDGLNCFETIIC</sequence>
<accession>A0A2G5EKC3</accession>
<dbReference type="AlphaFoldDB" id="A0A2G5EKC3"/>
<feature type="region of interest" description="Disordered" evidence="1">
    <location>
        <begin position="25"/>
        <end position="78"/>
    </location>
</feature>
<dbReference type="PANTHER" id="PTHR33641:SF15">
    <property type="entry name" value="AVR9_CF-9 RAPIDLY ELICITED PROTEIN"/>
    <property type="match status" value="1"/>
</dbReference>
<evidence type="ECO:0008006" key="4">
    <source>
        <dbReference type="Google" id="ProtNLM"/>
    </source>
</evidence>